<dbReference type="EMBL" id="KB909921">
    <property type="protein sequence ID" value="EOB11616.1"/>
    <property type="molecule type" value="Genomic_DNA"/>
</dbReference>
<dbReference type="AlphaFoldDB" id="R0KLU8"/>
<keyword evidence="1" id="KW-0472">Membrane</keyword>
<dbReference type="Proteomes" id="UP000016927">
    <property type="component" value="Unassembled WGS sequence"/>
</dbReference>
<keyword evidence="3" id="KW-1185">Reference proteome</keyword>
<organism evidence="2 3">
    <name type="scientific">Nosema bombycis (strain CQ1 / CVCC 102059)</name>
    <name type="common">Microsporidian parasite</name>
    <name type="synonym">Pebrine of silkworm</name>
    <dbReference type="NCBI Taxonomy" id="578461"/>
    <lineage>
        <taxon>Eukaryota</taxon>
        <taxon>Fungi</taxon>
        <taxon>Fungi incertae sedis</taxon>
        <taxon>Microsporidia</taxon>
        <taxon>Nosematidae</taxon>
        <taxon>Nosema</taxon>
    </lineage>
</organism>
<dbReference type="VEuPathDB" id="MicrosporidiaDB:NBO_1014g0001"/>
<evidence type="ECO:0000313" key="2">
    <source>
        <dbReference type="EMBL" id="EOB11616.1"/>
    </source>
</evidence>
<feature type="transmembrane region" description="Helical" evidence="1">
    <location>
        <begin position="63"/>
        <end position="81"/>
    </location>
</feature>
<reference evidence="2 3" key="1">
    <citation type="journal article" date="2013" name="BMC Genomics">
        <title>Comparative genomics of parasitic silkworm microsporidia reveal an association between genome expansion and host adaptation.</title>
        <authorList>
            <person name="Pan G."/>
            <person name="Xu J."/>
            <person name="Li T."/>
            <person name="Xia Q."/>
            <person name="Liu S.L."/>
            <person name="Zhang G."/>
            <person name="Li S."/>
            <person name="Li C."/>
            <person name="Liu H."/>
            <person name="Yang L."/>
            <person name="Liu T."/>
            <person name="Zhang X."/>
            <person name="Wu Z."/>
            <person name="Fan W."/>
            <person name="Dang X."/>
            <person name="Xiang H."/>
            <person name="Tao M."/>
            <person name="Li Y."/>
            <person name="Hu J."/>
            <person name="Li Z."/>
            <person name="Lin L."/>
            <person name="Luo J."/>
            <person name="Geng L."/>
            <person name="Wang L."/>
            <person name="Long M."/>
            <person name="Wan Y."/>
            <person name="He N."/>
            <person name="Zhang Z."/>
            <person name="Lu C."/>
            <person name="Keeling P.J."/>
            <person name="Wang J."/>
            <person name="Xiang Z."/>
            <person name="Zhou Z."/>
        </authorList>
    </citation>
    <scope>NUCLEOTIDE SEQUENCE [LARGE SCALE GENOMIC DNA]</scope>
    <source>
        <strain evidence="3">CQ1 / CVCC 102059</strain>
    </source>
</reference>
<protein>
    <submittedName>
        <fullName evidence="2">Uncharacterized protein</fullName>
    </submittedName>
</protein>
<dbReference type="OrthoDB" id="10534406at2759"/>
<feature type="transmembrane region" description="Helical" evidence="1">
    <location>
        <begin position="29"/>
        <end position="51"/>
    </location>
</feature>
<proteinExistence type="predicted"/>
<evidence type="ECO:0000256" key="1">
    <source>
        <dbReference type="SAM" id="Phobius"/>
    </source>
</evidence>
<keyword evidence="1" id="KW-1133">Transmembrane helix</keyword>
<keyword evidence="1" id="KW-0812">Transmembrane</keyword>
<sequence length="117" mass="14237">MRILPNTNYNEVKDSDLYVVHGNEEAARFHFASLFIFWYSLFCYGIFNFIRKRRRFFHILEKFVKLFRSVLAGLFIAIFFMNDRVKMFVQNPFFIYEIFEPSNLPVLTISIVYLLYF</sequence>
<evidence type="ECO:0000313" key="3">
    <source>
        <dbReference type="Proteomes" id="UP000016927"/>
    </source>
</evidence>
<name>R0KLU8_NOSB1</name>
<accession>R0KLU8</accession>
<dbReference type="HOGENOM" id="CLU_2085455_0_0_1"/>
<gene>
    <name evidence="2" type="ORF">NBO_1014g0001</name>
</gene>
<feature type="transmembrane region" description="Helical" evidence="1">
    <location>
        <begin position="93"/>
        <end position="116"/>
    </location>
</feature>